<feature type="repeat" description="ANK" evidence="5">
    <location>
        <begin position="872"/>
        <end position="909"/>
    </location>
</feature>
<feature type="region of interest" description="Disordered" evidence="7">
    <location>
        <begin position="1144"/>
        <end position="1179"/>
    </location>
</feature>
<dbReference type="InterPro" id="IPR003409">
    <property type="entry name" value="MORN"/>
</dbReference>
<dbReference type="SUPFAM" id="SSF48403">
    <property type="entry name" value="Ankyrin repeat"/>
    <property type="match status" value="2"/>
</dbReference>
<evidence type="ECO:0000313" key="10">
    <source>
        <dbReference type="Proteomes" id="UP000215902"/>
    </source>
</evidence>
<feature type="domain" description="MYND-type" evidence="8">
    <location>
        <begin position="1102"/>
        <end position="1142"/>
    </location>
</feature>
<feature type="repeat" description="ANK" evidence="5">
    <location>
        <begin position="469"/>
        <end position="501"/>
    </location>
</feature>
<feature type="region of interest" description="Disordered" evidence="7">
    <location>
        <begin position="555"/>
        <end position="680"/>
    </location>
</feature>
<proteinExistence type="predicted"/>
<feature type="compositionally biased region" description="Basic and acidic residues" evidence="7">
    <location>
        <begin position="273"/>
        <end position="291"/>
    </location>
</feature>
<feature type="region of interest" description="Disordered" evidence="7">
    <location>
        <begin position="1193"/>
        <end position="1267"/>
    </location>
</feature>
<evidence type="ECO:0000256" key="6">
    <source>
        <dbReference type="PROSITE-ProRule" id="PRU00134"/>
    </source>
</evidence>
<dbReference type="OrthoDB" id="48314at2759"/>
<dbReference type="STRING" id="282301.A0A267GHN9"/>
<sequence length="1315" mass="142485">MAVSLPVTFEPQSAMSLSSLVTSIEYKTGALYDGDVSDQAKQGTGVFTWPNGDTYSGEFSNDKRNGKGEQVWYDGDRYNGEYVDDMRHGFGEYTWNNGERYIGQFYKDHRHGPGQYTWADGSSFVGTYYMDRKEGYGTFFYANGDKFDGLYQADEREGPGVMTYADGSQDVGLWHRERLSRLLTEVPDTFSLGNHPELDYDPSRGKVQLPAEGRPDPQLDAFLEAIVNPPPEWTYDPAAAQRVKSRLDGEVLTGSRPDSAAFNRKDSDVNFRRSAGLREDAEHTDEADAAGKETPAAETEQQDASSLPPSSNQSPTHQQHQHRASPKKAGGSSPSRSPKRGSPSRRPQPTVKPAKRGGRSTVETPNESSNSPTADAEAAAKKSQTVDAWNPTPASVAMQLHVIRFRQLQSRAGFDVDAVLRADRSGFCQQGPLERRSVELIEAAKSGDLAAVRGLLSSGDVDPNVSDSLGKTPLLCASVNWHRQVVDYLLDAGADVNRLSDEGVSCLAACFVHYYPSDKFQRNIAESPVKRLTEEEQKAARKAAAKAAAAAAAAASTAAAHRKPGALPPVAEGKPGEAAGRPGASSDRLTDPVVGRGGRFAGTLTGARRPDFGAAAATRPGRFQRSWSVSDDDDDDDDDNGDSNSGARGGQPKQDDAVELASAVSVGSASPRPSEDFESTDSLANYKITVPEELVRRAATALSSNQMVASRVASSMVTRTAPQPPGGGDENLESGGQEGRTRELAAHMAKHKLMSDTVHLLLERGADPNASAVPFPALFFAVKSGDVDMTRQLLLRGADVRARLEASRGGLTALHIAVALPGEPSVTITELLLHSLAYPDARAVLDDSFLDRTMEEDWSRDEITDEQKMLLGGRTPLQIAASREDEHRRAHQIVRLLLEHKANPNLLCNGNNALTLAVQSGNDAAIDELLAHNANVNLALSHGVGSALCAASNIAYEDKRQLRGRLDLIDKLMDAGADILQPIAIGVKRQLGTAVDYGWQSYYLDKRVAFSPYHALNPVERQAFQDRNVVLKHLSNRLREKAVERERRRLEEEEADGVVSRGPSENFVYTGAGASMPGTRDSGDEFLRQQEVIVRRPIFKYCYDCGRSVGVRLTPCTRCKEVYFCGKACKVRAWNDRHKDECQRVGGGAGAAGRKTDASRIDSPTPATDADRGLSKPRVRDLSKHLAELRMRNPMKGRSKSAVGAGVGGARDFSPTHGGGKLPPIKGQHQQQLLMQQQQQRALLNRKLQQQGGKAGNGTAAGGSSLPEGVSYKYSNGRYILVDSLGRPLKGPYYQQLMMTGIGSDGSLPDNYSFE</sequence>
<organism evidence="9 10">
    <name type="scientific">Macrostomum lignano</name>
    <dbReference type="NCBI Taxonomy" id="282301"/>
    <lineage>
        <taxon>Eukaryota</taxon>
        <taxon>Metazoa</taxon>
        <taxon>Spiralia</taxon>
        <taxon>Lophotrochozoa</taxon>
        <taxon>Platyhelminthes</taxon>
        <taxon>Rhabditophora</taxon>
        <taxon>Macrostomorpha</taxon>
        <taxon>Macrostomida</taxon>
        <taxon>Macrostomidae</taxon>
        <taxon>Macrostomum</taxon>
    </lineage>
</organism>
<evidence type="ECO:0000256" key="4">
    <source>
        <dbReference type="ARBA" id="ARBA00022833"/>
    </source>
</evidence>
<feature type="compositionally biased region" description="Polar residues" evidence="7">
    <location>
        <begin position="361"/>
        <end position="373"/>
    </location>
</feature>
<evidence type="ECO:0000259" key="8">
    <source>
        <dbReference type="PROSITE" id="PS50865"/>
    </source>
</evidence>
<evidence type="ECO:0000313" key="9">
    <source>
        <dbReference type="EMBL" id="PAA84927.1"/>
    </source>
</evidence>
<feature type="region of interest" description="Disordered" evidence="7">
    <location>
        <begin position="273"/>
        <end position="387"/>
    </location>
</feature>
<dbReference type="SMART" id="SM00698">
    <property type="entry name" value="MORN"/>
    <property type="match status" value="6"/>
</dbReference>
<feature type="region of interest" description="Disordered" evidence="7">
    <location>
        <begin position="713"/>
        <end position="742"/>
    </location>
</feature>
<dbReference type="SUPFAM" id="SSF144232">
    <property type="entry name" value="HIT/MYND zinc finger-like"/>
    <property type="match status" value="1"/>
</dbReference>
<dbReference type="InterPro" id="IPR053064">
    <property type="entry name" value="Ankyrin-MYND_domain-protein"/>
</dbReference>
<feature type="compositionally biased region" description="Low complexity" evidence="7">
    <location>
        <begin position="1228"/>
        <end position="1252"/>
    </location>
</feature>
<evidence type="ECO:0000256" key="2">
    <source>
        <dbReference type="ARBA" id="ARBA00022737"/>
    </source>
</evidence>
<feature type="repeat" description="ANK" evidence="5">
    <location>
        <begin position="909"/>
        <end position="941"/>
    </location>
</feature>
<gene>
    <name evidence="9" type="ORF">BOX15_Mlig024814g2</name>
</gene>
<accession>A0A267GHN9</accession>
<evidence type="ECO:0000256" key="3">
    <source>
        <dbReference type="ARBA" id="ARBA00022771"/>
    </source>
</evidence>
<dbReference type="Pfam" id="PF01753">
    <property type="entry name" value="zf-MYND"/>
    <property type="match status" value="1"/>
</dbReference>
<dbReference type="Gene3D" id="6.10.140.2220">
    <property type="match status" value="1"/>
</dbReference>
<dbReference type="PANTHER" id="PTHR15897">
    <property type="entry name" value="ANKYRIN REPEAT AND MYND DOMAIN PROTEIN 1"/>
    <property type="match status" value="1"/>
</dbReference>
<dbReference type="PROSITE" id="PS01360">
    <property type="entry name" value="ZF_MYND_1"/>
    <property type="match status" value="1"/>
</dbReference>
<keyword evidence="10" id="KW-1185">Reference proteome</keyword>
<dbReference type="InterPro" id="IPR002893">
    <property type="entry name" value="Znf_MYND"/>
</dbReference>
<dbReference type="Proteomes" id="UP000215902">
    <property type="component" value="Unassembled WGS sequence"/>
</dbReference>
<feature type="compositionally biased region" description="Acidic residues" evidence="7">
    <location>
        <begin position="630"/>
        <end position="641"/>
    </location>
</feature>
<dbReference type="PANTHER" id="PTHR15897:SF2">
    <property type="entry name" value="ANKYRIN REPEAT AND MYND DOMAIN-CONTAINING PROTEIN 1"/>
    <property type="match status" value="1"/>
</dbReference>
<keyword evidence="4" id="KW-0862">Zinc</keyword>
<reference evidence="9 10" key="1">
    <citation type="submission" date="2017-06" db="EMBL/GenBank/DDBJ databases">
        <title>A platform for efficient transgenesis in Macrostomum lignano, a flatworm model organism for stem cell research.</title>
        <authorList>
            <person name="Berezikov E."/>
        </authorList>
    </citation>
    <scope>NUCLEOTIDE SEQUENCE [LARGE SCALE GENOMIC DNA]</scope>
    <source>
        <strain evidence="9">DV1</strain>
        <tissue evidence="9">Whole organism</tissue>
    </source>
</reference>
<evidence type="ECO:0000256" key="7">
    <source>
        <dbReference type="SAM" id="MobiDB-lite"/>
    </source>
</evidence>
<keyword evidence="2" id="KW-0677">Repeat</keyword>
<dbReference type="SMART" id="SM00248">
    <property type="entry name" value="ANK"/>
    <property type="match status" value="8"/>
</dbReference>
<feature type="compositionally biased region" description="Polar residues" evidence="7">
    <location>
        <begin position="302"/>
        <end position="318"/>
    </location>
</feature>
<dbReference type="Pfam" id="PF02493">
    <property type="entry name" value="MORN"/>
    <property type="match status" value="6"/>
</dbReference>
<dbReference type="InterPro" id="IPR002110">
    <property type="entry name" value="Ankyrin_rpt"/>
</dbReference>
<name>A0A267GHN9_9PLAT</name>
<feature type="compositionally biased region" description="Basic and acidic residues" evidence="7">
    <location>
        <begin position="1169"/>
        <end position="1179"/>
    </location>
</feature>
<keyword evidence="5" id="KW-0040">ANK repeat</keyword>
<dbReference type="PROSITE" id="PS50088">
    <property type="entry name" value="ANK_REPEAT"/>
    <property type="match status" value="3"/>
</dbReference>
<dbReference type="GO" id="GO:0008270">
    <property type="term" value="F:zinc ion binding"/>
    <property type="evidence" value="ECO:0007669"/>
    <property type="project" value="UniProtKB-KW"/>
</dbReference>
<dbReference type="Gene3D" id="1.25.40.20">
    <property type="entry name" value="Ankyrin repeat-containing domain"/>
    <property type="match status" value="3"/>
</dbReference>
<dbReference type="PROSITE" id="PS50297">
    <property type="entry name" value="ANK_REP_REGION"/>
    <property type="match status" value="3"/>
</dbReference>
<dbReference type="SUPFAM" id="SSF82185">
    <property type="entry name" value="Histone H3 K4-specific methyltransferase SET7/9 N-terminal domain"/>
    <property type="match status" value="1"/>
</dbReference>
<dbReference type="Gene3D" id="2.20.110.10">
    <property type="entry name" value="Histone H3 K4-specific methyltransferase SET7/9 N-terminal domain"/>
    <property type="match status" value="3"/>
</dbReference>
<dbReference type="EMBL" id="NIVC01000353">
    <property type="protein sequence ID" value="PAA84927.1"/>
    <property type="molecule type" value="Genomic_DNA"/>
</dbReference>
<comment type="caution">
    <text evidence="9">The sequence shown here is derived from an EMBL/GenBank/DDBJ whole genome shotgun (WGS) entry which is preliminary data.</text>
</comment>
<dbReference type="Pfam" id="PF12796">
    <property type="entry name" value="Ank_2"/>
    <property type="match status" value="3"/>
</dbReference>
<evidence type="ECO:0000256" key="1">
    <source>
        <dbReference type="ARBA" id="ARBA00022723"/>
    </source>
</evidence>
<keyword evidence="1" id="KW-0479">Metal-binding</keyword>
<feature type="compositionally biased region" description="Low complexity" evidence="7">
    <location>
        <begin position="327"/>
        <end position="336"/>
    </location>
</feature>
<dbReference type="PROSITE" id="PS50865">
    <property type="entry name" value="ZF_MYND_2"/>
    <property type="match status" value="1"/>
</dbReference>
<protein>
    <recommendedName>
        <fullName evidence="8">MYND-type domain-containing protein</fullName>
    </recommendedName>
</protein>
<keyword evidence="3 6" id="KW-0863">Zinc-finger</keyword>
<feature type="region of interest" description="Disordered" evidence="7">
    <location>
        <begin position="193"/>
        <end position="215"/>
    </location>
</feature>
<dbReference type="InterPro" id="IPR036770">
    <property type="entry name" value="Ankyrin_rpt-contain_sf"/>
</dbReference>
<evidence type="ECO:0000256" key="5">
    <source>
        <dbReference type="PROSITE-ProRule" id="PRU00023"/>
    </source>
</evidence>